<organism evidence="2 3">
    <name type="scientific">Hericium alpestre</name>
    <dbReference type="NCBI Taxonomy" id="135208"/>
    <lineage>
        <taxon>Eukaryota</taxon>
        <taxon>Fungi</taxon>
        <taxon>Dikarya</taxon>
        <taxon>Basidiomycota</taxon>
        <taxon>Agaricomycotina</taxon>
        <taxon>Agaricomycetes</taxon>
        <taxon>Russulales</taxon>
        <taxon>Hericiaceae</taxon>
        <taxon>Hericium</taxon>
    </lineage>
</organism>
<evidence type="ECO:0000256" key="1">
    <source>
        <dbReference type="SAM" id="MobiDB-lite"/>
    </source>
</evidence>
<evidence type="ECO:0000313" key="3">
    <source>
        <dbReference type="Proteomes" id="UP000298061"/>
    </source>
</evidence>
<evidence type="ECO:0000313" key="2">
    <source>
        <dbReference type="EMBL" id="TFY81242.1"/>
    </source>
</evidence>
<name>A0A4Z0A2H4_9AGAM</name>
<proteinExistence type="predicted"/>
<feature type="compositionally biased region" description="Polar residues" evidence="1">
    <location>
        <begin position="212"/>
        <end position="228"/>
    </location>
</feature>
<comment type="caution">
    <text evidence="2">The sequence shown here is derived from an EMBL/GenBank/DDBJ whole genome shotgun (WGS) entry which is preliminary data.</text>
</comment>
<protein>
    <submittedName>
        <fullName evidence="2">Uncharacterized protein</fullName>
    </submittedName>
</protein>
<reference evidence="2 3" key="1">
    <citation type="submission" date="2019-02" db="EMBL/GenBank/DDBJ databases">
        <title>Genome sequencing of the rare red list fungi Hericium alpestre (H. flagellum).</title>
        <authorList>
            <person name="Buettner E."/>
            <person name="Kellner H."/>
        </authorList>
    </citation>
    <scope>NUCLEOTIDE SEQUENCE [LARGE SCALE GENOMIC DNA]</scope>
    <source>
        <strain evidence="2 3">DSM 108284</strain>
    </source>
</reference>
<feature type="region of interest" description="Disordered" evidence="1">
    <location>
        <begin position="212"/>
        <end position="242"/>
    </location>
</feature>
<dbReference type="Proteomes" id="UP000298061">
    <property type="component" value="Unassembled WGS sequence"/>
</dbReference>
<keyword evidence="3" id="KW-1185">Reference proteome</keyword>
<dbReference type="EMBL" id="SFCI01000234">
    <property type="protein sequence ID" value="TFY81242.1"/>
    <property type="molecule type" value="Genomic_DNA"/>
</dbReference>
<accession>A0A4Z0A2H4</accession>
<feature type="compositionally biased region" description="Basic and acidic residues" evidence="1">
    <location>
        <begin position="231"/>
        <end position="242"/>
    </location>
</feature>
<sequence>MQHPLTPEPSPTWPPASLVPATFSPASSTTLSPLFEWACHVTAGDDARLHKAKMRDMMGRLKLPIGNNAHLRFDGDTPMAQNIGQAVVYIDELILERNSSDLVKLAERLPSRLRLDRDKPSMQNIGQAVVYINELGNELNRSRADAEQLKSVQAHSLSEIYALHSRIYALQAENVSYRHSLAQQGHKIRELEAASTLCAGVHRTDIKCASSPTTQTLPAAQSTASIQTDGAEDKSKGAWEQDCVRDRQRSQRAELNALLPPPYRQDSHQPNVRASMEVNSSLQFRRRLLNVCAAIDYLRMLHATIKDLQRELAARYRCADCDCGDDSAERMSRGAFGR</sequence>
<dbReference type="AlphaFoldDB" id="A0A4Z0A2H4"/>
<gene>
    <name evidence="2" type="ORF">EWM64_g2778</name>
</gene>